<accession>A0A1P8WDL3</accession>
<organism evidence="1 2">
    <name type="scientific">Fuerstiella marisgermanici</name>
    <dbReference type="NCBI Taxonomy" id="1891926"/>
    <lineage>
        <taxon>Bacteria</taxon>
        <taxon>Pseudomonadati</taxon>
        <taxon>Planctomycetota</taxon>
        <taxon>Planctomycetia</taxon>
        <taxon>Planctomycetales</taxon>
        <taxon>Planctomycetaceae</taxon>
        <taxon>Fuerstiella</taxon>
    </lineage>
</organism>
<dbReference type="AlphaFoldDB" id="A0A1P8WDL3"/>
<dbReference type="KEGG" id="fmr:Fuma_01764"/>
<evidence type="ECO:0000313" key="1">
    <source>
        <dbReference type="EMBL" id="APZ92156.1"/>
    </source>
</evidence>
<protein>
    <submittedName>
        <fullName evidence="1">Uncharacterized protein</fullName>
    </submittedName>
</protein>
<gene>
    <name evidence="1" type="ORF">Fuma_01764</name>
</gene>
<dbReference type="EMBL" id="CP017641">
    <property type="protein sequence ID" value="APZ92156.1"/>
    <property type="molecule type" value="Genomic_DNA"/>
</dbReference>
<keyword evidence="2" id="KW-1185">Reference proteome</keyword>
<dbReference type="Proteomes" id="UP000187735">
    <property type="component" value="Chromosome"/>
</dbReference>
<sequence length="102" mass="11298">MPRRAFTPARLSFVVMIVLLVWRILGRLFGTSCGDVANRRVRTCMSGGVGRVAGNGGPYPMLCQRLTSSHDKKRSSGKCEKRARTWLWNGRNPGDILNFSSG</sequence>
<name>A0A1P8WDL3_9PLAN</name>
<proteinExistence type="predicted"/>
<reference evidence="1 2" key="1">
    <citation type="journal article" date="2016" name="Front. Microbiol.">
        <title>Fuerstia marisgermanicae gen. nov., sp. nov., an Unusual Member of the Phylum Planctomycetes from the German Wadden Sea.</title>
        <authorList>
            <person name="Kohn T."/>
            <person name="Heuer A."/>
            <person name="Jogler M."/>
            <person name="Vollmers J."/>
            <person name="Boedeker C."/>
            <person name="Bunk B."/>
            <person name="Rast P."/>
            <person name="Borchert D."/>
            <person name="Glockner I."/>
            <person name="Freese H.M."/>
            <person name="Klenk H.P."/>
            <person name="Overmann J."/>
            <person name="Kaster A.K."/>
            <person name="Rohde M."/>
            <person name="Wiegand S."/>
            <person name="Jogler C."/>
        </authorList>
    </citation>
    <scope>NUCLEOTIDE SEQUENCE [LARGE SCALE GENOMIC DNA]</scope>
    <source>
        <strain evidence="1 2">NH11</strain>
    </source>
</reference>
<evidence type="ECO:0000313" key="2">
    <source>
        <dbReference type="Proteomes" id="UP000187735"/>
    </source>
</evidence>